<reference evidence="2 3" key="1">
    <citation type="submission" date="2020-08" db="EMBL/GenBank/DDBJ databases">
        <title>Genome sequence of Nocardioides mesophilus KACC 16243T.</title>
        <authorList>
            <person name="Hyun D.-W."/>
            <person name="Bae J.-W."/>
        </authorList>
    </citation>
    <scope>NUCLEOTIDE SEQUENCE [LARGE SCALE GENOMIC DNA]</scope>
    <source>
        <strain evidence="2 3">KACC 16243</strain>
    </source>
</reference>
<evidence type="ECO:0000259" key="1">
    <source>
        <dbReference type="PROSITE" id="PS50995"/>
    </source>
</evidence>
<dbReference type="Pfam" id="PF12802">
    <property type="entry name" value="MarR_2"/>
    <property type="match status" value="1"/>
</dbReference>
<name>A0A7G9R7E4_9ACTN</name>
<dbReference type="RefSeq" id="WP_187577355.1">
    <property type="nucleotide sequence ID" value="NZ_CP060713.1"/>
</dbReference>
<keyword evidence="3" id="KW-1185">Reference proteome</keyword>
<dbReference type="Gene3D" id="1.10.10.10">
    <property type="entry name" value="Winged helix-like DNA-binding domain superfamily/Winged helix DNA-binding domain"/>
    <property type="match status" value="1"/>
</dbReference>
<dbReference type="InterPro" id="IPR000835">
    <property type="entry name" value="HTH_MarR-typ"/>
</dbReference>
<dbReference type="InterPro" id="IPR039422">
    <property type="entry name" value="MarR/SlyA-like"/>
</dbReference>
<dbReference type="PROSITE" id="PS50995">
    <property type="entry name" value="HTH_MARR_2"/>
    <property type="match status" value="1"/>
</dbReference>
<organism evidence="2 3">
    <name type="scientific">Nocardioides mesophilus</name>
    <dbReference type="NCBI Taxonomy" id="433659"/>
    <lineage>
        <taxon>Bacteria</taxon>
        <taxon>Bacillati</taxon>
        <taxon>Actinomycetota</taxon>
        <taxon>Actinomycetes</taxon>
        <taxon>Propionibacteriales</taxon>
        <taxon>Nocardioidaceae</taxon>
        <taxon>Nocardioides</taxon>
    </lineage>
</organism>
<feature type="domain" description="HTH marR-type" evidence="1">
    <location>
        <begin position="18"/>
        <end position="148"/>
    </location>
</feature>
<dbReference type="PANTHER" id="PTHR33164">
    <property type="entry name" value="TRANSCRIPTIONAL REGULATOR, MARR FAMILY"/>
    <property type="match status" value="1"/>
</dbReference>
<sequence length="152" mass="16838">MSRTSVLAAKAEVIRSLEGEVVALLRRARRATDERARVIDPSLTAAGFQVLAHLREHGGGSQTQIGDALGMDKGTVSRQVQVLCELGLVGRTEDPTDRRALVVRLSDEGEQRIAQLERSRRAAYVARFDTWTTEELGDLVEQLSRYNHTLGR</sequence>
<dbReference type="AlphaFoldDB" id="A0A7G9R7E4"/>
<evidence type="ECO:0000313" key="3">
    <source>
        <dbReference type="Proteomes" id="UP000515947"/>
    </source>
</evidence>
<accession>A0A7G9R7E4</accession>
<protein>
    <submittedName>
        <fullName evidence="2">MarR family transcriptional regulator</fullName>
    </submittedName>
</protein>
<dbReference type="EMBL" id="CP060713">
    <property type="protein sequence ID" value="QNN51519.1"/>
    <property type="molecule type" value="Genomic_DNA"/>
</dbReference>
<dbReference type="KEGG" id="nmes:H9L09_13100"/>
<gene>
    <name evidence="2" type="ORF">H9L09_13100</name>
</gene>
<dbReference type="InterPro" id="IPR036390">
    <property type="entry name" value="WH_DNA-bd_sf"/>
</dbReference>
<proteinExistence type="predicted"/>
<dbReference type="GO" id="GO:0006950">
    <property type="term" value="P:response to stress"/>
    <property type="evidence" value="ECO:0007669"/>
    <property type="project" value="TreeGrafter"/>
</dbReference>
<dbReference type="InterPro" id="IPR036388">
    <property type="entry name" value="WH-like_DNA-bd_sf"/>
</dbReference>
<dbReference type="PRINTS" id="PR00598">
    <property type="entry name" value="HTHMARR"/>
</dbReference>
<dbReference type="Proteomes" id="UP000515947">
    <property type="component" value="Chromosome"/>
</dbReference>
<dbReference type="SMART" id="SM00347">
    <property type="entry name" value="HTH_MARR"/>
    <property type="match status" value="1"/>
</dbReference>
<dbReference type="GO" id="GO:0003700">
    <property type="term" value="F:DNA-binding transcription factor activity"/>
    <property type="evidence" value="ECO:0007669"/>
    <property type="project" value="InterPro"/>
</dbReference>
<evidence type="ECO:0000313" key="2">
    <source>
        <dbReference type="EMBL" id="QNN51519.1"/>
    </source>
</evidence>
<dbReference type="SUPFAM" id="SSF46785">
    <property type="entry name" value="Winged helix' DNA-binding domain"/>
    <property type="match status" value="1"/>
</dbReference>
<dbReference type="PANTHER" id="PTHR33164:SF57">
    <property type="entry name" value="MARR-FAMILY TRANSCRIPTIONAL REGULATOR"/>
    <property type="match status" value="1"/>
</dbReference>